<dbReference type="Proteomes" id="UP001056120">
    <property type="component" value="Linkage Group LG24"/>
</dbReference>
<evidence type="ECO:0000313" key="1">
    <source>
        <dbReference type="EMBL" id="KAI3711987.1"/>
    </source>
</evidence>
<evidence type="ECO:0000313" key="2">
    <source>
        <dbReference type="Proteomes" id="UP001056120"/>
    </source>
</evidence>
<dbReference type="EMBL" id="CM042041">
    <property type="protein sequence ID" value="KAI3711987.1"/>
    <property type="molecule type" value="Genomic_DNA"/>
</dbReference>
<protein>
    <submittedName>
        <fullName evidence="1">Uncharacterized protein</fullName>
    </submittedName>
</protein>
<keyword evidence="2" id="KW-1185">Reference proteome</keyword>
<comment type="caution">
    <text evidence="1">The sequence shown here is derived from an EMBL/GenBank/DDBJ whole genome shotgun (WGS) entry which is preliminary data.</text>
</comment>
<proteinExistence type="predicted"/>
<name>A0ACB9AQ56_9ASTR</name>
<gene>
    <name evidence="1" type="ORF">L1987_70536</name>
</gene>
<accession>A0ACB9AQ56</accession>
<sequence>MDFVFKKQGIIKMLKFNLMLVVVLCLWVSFCTASVSYDHKAISINGQRKILISGSIHYPRSTPEMWQILFRRQKKEGWM</sequence>
<reference evidence="2" key="1">
    <citation type="journal article" date="2022" name="Mol. Ecol. Resour.">
        <title>The genomes of chicory, endive, great burdock and yacon provide insights into Asteraceae palaeo-polyploidization history and plant inulin production.</title>
        <authorList>
            <person name="Fan W."/>
            <person name="Wang S."/>
            <person name="Wang H."/>
            <person name="Wang A."/>
            <person name="Jiang F."/>
            <person name="Liu H."/>
            <person name="Zhao H."/>
            <person name="Xu D."/>
            <person name="Zhang Y."/>
        </authorList>
    </citation>
    <scope>NUCLEOTIDE SEQUENCE [LARGE SCALE GENOMIC DNA]</scope>
    <source>
        <strain evidence="2">cv. Yunnan</strain>
    </source>
</reference>
<reference evidence="1 2" key="2">
    <citation type="journal article" date="2022" name="Mol. Ecol. Resour.">
        <title>The genomes of chicory, endive, great burdock and yacon provide insights into Asteraceae paleo-polyploidization history and plant inulin production.</title>
        <authorList>
            <person name="Fan W."/>
            <person name="Wang S."/>
            <person name="Wang H."/>
            <person name="Wang A."/>
            <person name="Jiang F."/>
            <person name="Liu H."/>
            <person name="Zhao H."/>
            <person name="Xu D."/>
            <person name="Zhang Y."/>
        </authorList>
    </citation>
    <scope>NUCLEOTIDE SEQUENCE [LARGE SCALE GENOMIC DNA]</scope>
    <source>
        <strain evidence="2">cv. Yunnan</strain>
        <tissue evidence="1">Leaves</tissue>
    </source>
</reference>
<organism evidence="1 2">
    <name type="scientific">Smallanthus sonchifolius</name>
    <dbReference type="NCBI Taxonomy" id="185202"/>
    <lineage>
        <taxon>Eukaryota</taxon>
        <taxon>Viridiplantae</taxon>
        <taxon>Streptophyta</taxon>
        <taxon>Embryophyta</taxon>
        <taxon>Tracheophyta</taxon>
        <taxon>Spermatophyta</taxon>
        <taxon>Magnoliopsida</taxon>
        <taxon>eudicotyledons</taxon>
        <taxon>Gunneridae</taxon>
        <taxon>Pentapetalae</taxon>
        <taxon>asterids</taxon>
        <taxon>campanulids</taxon>
        <taxon>Asterales</taxon>
        <taxon>Asteraceae</taxon>
        <taxon>Asteroideae</taxon>
        <taxon>Heliantheae alliance</taxon>
        <taxon>Millerieae</taxon>
        <taxon>Smallanthus</taxon>
    </lineage>
</organism>